<keyword evidence="2" id="KW-1185">Reference proteome</keyword>
<gene>
    <name evidence="1" type="ORF">MCMEM_1967</name>
</gene>
<dbReference type="EMBL" id="CP009518">
    <property type="protein sequence ID" value="AKB86020.1"/>
    <property type="molecule type" value="Genomic_DNA"/>
</dbReference>
<dbReference type="Gene3D" id="3.50.50.60">
    <property type="entry name" value="FAD/NAD(P)-binding domain"/>
    <property type="match status" value="2"/>
</dbReference>
<dbReference type="OrthoDB" id="46008at2157"/>
<dbReference type="Pfam" id="PF13450">
    <property type="entry name" value="NAD_binding_8"/>
    <property type="match status" value="1"/>
</dbReference>
<dbReference type="InterPro" id="IPR036188">
    <property type="entry name" value="FAD/NAD-bd_sf"/>
</dbReference>
<dbReference type="KEGG" id="mmet:MCMEM_1967"/>
<dbReference type="RefSeq" id="WP_052721416.1">
    <property type="nucleotide sequence ID" value="NZ_CP009518.1"/>
</dbReference>
<name>A0A0E3X274_METMT</name>
<organism evidence="1 2">
    <name type="scientific">Methanococcoides methylutens MM1</name>
    <dbReference type="NCBI Taxonomy" id="1434104"/>
    <lineage>
        <taxon>Archaea</taxon>
        <taxon>Methanobacteriati</taxon>
        <taxon>Methanobacteriota</taxon>
        <taxon>Stenosarchaea group</taxon>
        <taxon>Methanomicrobia</taxon>
        <taxon>Methanosarcinales</taxon>
        <taxon>Methanosarcinaceae</taxon>
        <taxon>Methanococcoides</taxon>
    </lineage>
</organism>
<proteinExistence type="predicted"/>
<dbReference type="PATRIC" id="fig|1434104.5.peg.2145"/>
<protein>
    <submittedName>
        <fullName evidence="1">Uncharacterized protein</fullName>
    </submittedName>
</protein>
<evidence type="ECO:0000313" key="1">
    <source>
        <dbReference type="EMBL" id="AKB86020.1"/>
    </source>
</evidence>
<dbReference type="PANTHER" id="PTHR42685">
    <property type="entry name" value="GERANYLGERANYL DIPHOSPHATE REDUCTASE"/>
    <property type="match status" value="1"/>
</dbReference>
<sequence length="357" mass="39869">MKKIRIAGAGPSGLTAAINLAKAGYEVDVFEKAPDVGKHLKGGLQGLENWSDKKDIGDELREMNLGINFDLDPFYNFSVSNGRKSWDFEADPGTPAFYLVKRGSVPGSLDYGLKEQALQSGVNIRFQEKAPLEEMDIIATGPVKNEVFIAAKGIAFDTSMDDMAIAFVDDRAAYLGYSYLLVTNGSGCMCTVLFDRFNNVGNCLENTKRIFSEMVELDIQNPRPDGGIGSFSLGCQFESNAQLYVGEAAGLQDMVWGFGMRSAMRSGYLAARSIIHGEDYEKAATECFRNKLKASLVNRYIWERFGARNYSMIFDALKGTRNPPKYMQSFHNFNHLQRIAYPFAIRKMRERYPELSL</sequence>
<dbReference type="Proteomes" id="UP000033048">
    <property type="component" value="Chromosome"/>
</dbReference>
<dbReference type="GeneID" id="24894552"/>
<evidence type="ECO:0000313" key="2">
    <source>
        <dbReference type="Proteomes" id="UP000033048"/>
    </source>
</evidence>
<dbReference type="STRING" id="1434104.MCMEM_1967"/>
<dbReference type="SUPFAM" id="SSF51905">
    <property type="entry name" value="FAD/NAD(P)-binding domain"/>
    <property type="match status" value="1"/>
</dbReference>
<dbReference type="PRINTS" id="PR00419">
    <property type="entry name" value="ADXRDTASE"/>
</dbReference>
<dbReference type="PANTHER" id="PTHR42685:SF18">
    <property type="entry name" value="DIGERANYLGERANYLGLYCEROPHOSPHOLIPID REDUCTASE"/>
    <property type="match status" value="1"/>
</dbReference>
<dbReference type="AlphaFoldDB" id="A0A0E3X274"/>
<accession>A0A0E3X274</accession>
<dbReference type="HOGENOM" id="CLU_766408_0_0_2"/>
<reference evidence="1 2" key="1">
    <citation type="submission" date="2014-07" db="EMBL/GenBank/DDBJ databases">
        <title>Methanogenic archaea and the global carbon cycle.</title>
        <authorList>
            <person name="Henriksen J.R."/>
            <person name="Luke J."/>
            <person name="Reinhart S."/>
            <person name="Benedict M.N."/>
            <person name="Youngblut N.D."/>
            <person name="Metcalf M.E."/>
            <person name="Whitaker R.J."/>
            <person name="Metcalf W.W."/>
        </authorList>
    </citation>
    <scope>NUCLEOTIDE SEQUENCE [LARGE SCALE GENOMIC DNA]</scope>
    <source>
        <strain evidence="1 2">MM1</strain>
    </source>
</reference>
<dbReference type="InterPro" id="IPR050407">
    <property type="entry name" value="Geranylgeranyl_reductase"/>
</dbReference>